<dbReference type="SUPFAM" id="SSF55874">
    <property type="entry name" value="ATPase domain of HSP90 chaperone/DNA topoisomerase II/histidine kinase"/>
    <property type="match status" value="1"/>
</dbReference>
<evidence type="ECO:0008006" key="6">
    <source>
        <dbReference type="Google" id="ProtNLM"/>
    </source>
</evidence>
<keyword evidence="1" id="KW-1133">Transmembrane helix</keyword>
<feature type="domain" description="Two component regulator three Y" evidence="3">
    <location>
        <begin position="706"/>
        <end position="759"/>
    </location>
</feature>
<keyword evidence="1" id="KW-0472">Membrane</keyword>
<dbReference type="InterPro" id="IPR011123">
    <property type="entry name" value="Y_Y_Y"/>
</dbReference>
<dbReference type="InterPro" id="IPR010559">
    <property type="entry name" value="Sig_transdc_His_kin_internal"/>
</dbReference>
<dbReference type="PANTHER" id="PTHR34220">
    <property type="entry name" value="SENSOR HISTIDINE KINASE YPDA"/>
    <property type="match status" value="1"/>
</dbReference>
<feature type="transmembrane region" description="Helical" evidence="1">
    <location>
        <begin position="776"/>
        <end position="794"/>
    </location>
</feature>
<gene>
    <name evidence="4" type="ORF">GCM10022210_47490</name>
</gene>
<dbReference type="InterPro" id="IPR013783">
    <property type="entry name" value="Ig-like_fold"/>
</dbReference>
<evidence type="ECO:0000313" key="4">
    <source>
        <dbReference type="EMBL" id="GAA3988879.1"/>
    </source>
</evidence>
<evidence type="ECO:0000259" key="2">
    <source>
        <dbReference type="Pfam" id="PF06580"/>
    </source>
</evidence>
<dbReference type="Pfam" id="PF06580">
    <property type="entry name" value="His_kinase"/>
    <property type="match status" value="1"/>
</dbReference>
<dbReference type="InterPro" id="IPR011110">
    <property type="entry name" value="Reg_prop"/>
</dbReference>
<sequence>MPVKKPISLLFLFLFLAGTLYAQVSKSKLLFYHISEKDGLSDNLVSCFFQDSKGMMWMGTSYGLNSFDGSVINTWQTDNATGDDRLKSNQINDITEDGQHVIWMATAEGLSSLDPATNSIHTYQSSYNNVMRSLSREGNKLWIATGGGILEFDIAGKSFKHYMNNTDDHREFVNFDNDVNSLTIDSKKRLWLATVNGVWMFDREKQTFEQYDDVKNDTEFDGMANTIFEDHKGRIWVGCWSKGVKQIIPQTRQVLNYSTIKGAPTHVMSMVEQETNDNHYAMWISDNLTQFKEPLDKFEHNDLKPIVEAASLDPRCLYVSRDNLLWISTVKGIYMLDPTRQLFKHHFVNTQPNITNQEPAIYYRDDKLWVGGDKNLTLVVYDDAFNVIKNYTGAIRALGNEYAMDAAAVLNIVPYGKDELLISTSAGILKLNLPADKLSVLCHKVNETGQYPYNFINNIFVNNGKIWAFPWRRGIWEYDPKTKKFSALVVKMPDSNDQPKGVNIADAVTDDRGNVWLADMDYGLIKYTPATKKFERFIDGNITPYSRALNIDYIKGKLWVVDNTSVVAIDPKSNLSESWPLPAGMNKFIYEYSVDNRGNLWIATKTGLVVFNMTTHAFNQYTEEDGLINNDMNGNLRILPKGNMLYIGENYFTSFNPTELLRKPSKKSLLLSSVNVDEHNITATLQQPYIVPAGSRKIIFNWALLNYTNPLQNRYYGKLDKIDKDWNYVGNKGSINYNSLPAGTYTFSYKAATSDGLVSAEKHLIFIVKPPFWKSWWFEIIFWSVVGISLFLIIRNERRRERKKAAIKLQLSDLEMRALRAQMNPHFIFNALNSIQECIVSKNTKAAYTYLSSFSKLVRMILENSEKQFITLEAEIETLRLYLSLEKLRFNDDFEFDIQTDANIHPSFIRIPTMIIQPFAENALWHGLIHKKGDKKLTISFIQEKGILLCQIEDNGIGRERSAEFKTINGTQKQSMGIKITEERLALLQNEAAIKIDDLGSVNGQASGTKITISIPLQF</sequence>
<organism evidence="4 5">
    <name type="scientific">Mucilaginibacter dorajii</name>
    <dbReference type="NCBI Taxonomy" id="692994"/>
    <lineage>
        <taxon>Bacteria</taxon>
        <taxon>Pseudomonadati</taxon>
        <taxon>Bacteroidota</taxon>
        <taxon>Sphingobacteriia</taxon>
        <taxon>Sphingobacteriales</taxon>
        <taxon>Sphingobacteriaceae</taxon>
        <taxon>Mucilaginibacter</taxon>
    </lineage>
</organism>
<name>A0ABP7QW26_9SPHI</name>
<protein>
    <recommendedName>
        <fullName evidence="6">Signal transduction histidine kinase internal region domain-containing protein</fullName>
    </recommendedName>
</protein>
<reference evidence="5" key="1">
    <citation type="journal article" date="2019" name="Int. J. Syst. Evol. Microbiol.">
        <title>The Global Catalogue of Microorganisms (GCM) 10K type strain sequencing project: providing services to taxonomists for standard genome sequencing and annotation.</title>
        <authorList>
            <consortium name="The Broad Institute Genomics Platform"/>
            <consortium name="The Broad Institute Genome Sequencing Center for Infectious Disease"/>
            <person name="Wu L."/>
            <person name="Ma J."/>
        </authorList>
    </citation>
    <scope>NUCLEOTIDE SEQUENCE [LARGE SCALE GENOMIC DNA]</scope>
    <source>
        <strain evidence="5">JCM 16601</strain>
    </source>
</reference>
<dbReference type="EMBL" id="BAAAZC010000031">
    <property type="protein sequence ID" value="GAA3988879.1"/>
    <property type="molecule type" value="Genomic_DNA"/>
</dbReference>
<dbReference type="Gene3D" id="3.30.565.10">
    <property type="entry name" value="Histidine kinase-like ATPase, C-terminal domain"/>
    <property type="match status" value="1"/>
</dbReference>
<comment type="caution">
    <text evidence="4">The sequence shown here is derived from an EMBL/GenBank/DDBJ whole genome shotgun (WGS) entry which is preliminary data.</text>
</comment>
<keyword evidence="5" id="KW-1185">Reference proteome</keyword>
<dbReference type="Pfam" id="PF07494">
    <property type="entry name" value="Reg_prop"/>
    <property type="match status" value="1"/>
</dbReference>
<dbReference type="InterPro" id="IPR015943">
    <property type="entry name" value="WD40/YVTN_repeat-like_dom_sf"/>
</dbReference>
<dbReference type="Proteomes" id="UP001500742">
    <property type="component" value="Unassembled WGS sequence"/>
</dbReference>
<proteinExistence type="predicted"/>
<evidence type="ECO:0000259" key="3">
    <source>
        <dbReference type="Pfam" id="PF07495"/>
    </source>
</evidence>
<dbReference type="PANTHER" id="PTHR34220:SF7">
    <property type="entry name" value="SENSOR HISTIDINE KINASE YPDA"/>
    <property type="match status" value="1"/>
</dbReference>
<dbReference type="Pfam" id="PF07495">
    <property type="entry name" value="Y_Y_Y"/>
    <property type="match status" value="1"/>
</dbReference>
<dbReference type="Gene3D" id="2.60.40.10">
    <property type="entry name" value="Immunoglobulins"/>
    <property type="match status" value="1"/>
</dbReference>
<dbReference type="Gene3D" id="2.130.10.10">
    <property type="entry name" value="YVTN repeat-like/Quinoprotein amine dehydrogenase"/>
    <property type="match status" value="3"/>
</dbReference>
<evidence type="ECO:0000256" key="1">
    <source>
        <dbReference type="SAM" id="Phobius"/>
    </source>
</evidence>
<dbReference type="InterPro" id="IPR036890">
    <property type="entry name" value="HATPase_C_sf"/>
</dbReference>
<dbReference type="RefSeq" id="WP_259087179.1">
    <property type="nucleotide sequence ID" value="NZ_BAAAZC010000031.1"/>
</dbReference>
<feature type="domain" description="Signal transduction histidine kinase internal region" evidence="2">
    <location>
        <begin position="815"/>
        <end position="894"/>
    </location>
</feature>
<dbReference type="SUPFAM" id="SSF63829">
    <property type="entry name" value="Calcium-dependent phosphotriesterase"/>
    <property type="match status" value="3"/>
</dbReference>
<accession>A0ABP7QW26</accession>
<evidence type="ECO:0000313" key="5">
    <source>
        <dbReference type="Proteomes" id="UP001500742"/>
    </source>
</evidence>
<dbReference type="InterPro" id="IPR050640">
    <property type="entry name" value="Bact_2-comp_sensor_kinase"/>
</dbReference>
<keyword evidence="1" id="KW-0812">Transmembrane</keyword>